<accession>A0AAD7BKW0</accession>
<dbReference type="AlphaFoldDB" id="A0AAD7BKW0"/>
<reference evidence="2" key="1">
    <citation type="submission" date="2023-03" db="EMBL/GenBank/DDBJ databases">
        <title>Massive genome expansion in bonnet fungi (Mycena s.s.) driven by repeated elements and novel gene families across ecological guilds.</title>
        <authorList>
            <consortium name="Lawrence Berkeley National Laboratory"/>
            <person name="Harder C.B."/>
            <person name="Miyauchi S."/>
            <person name="Viragh M."/>
            <person name="Kuo A."/>
            <person name="Thoen E."/>
            <person name="Andreopoulos B."/>
            <person name="Lu D."/>
            <person name="Skrede I."/>
            <person name="Drula E."/>
            <person name="Henrissat B."/>
            <person name="Morin E."/>
            <person name="Kohler A."/>
            <person name="Barry K."/>
            <person name="LaButti K."/>
            <person name="Morin E."/>
            <person name="Salamov A."/>
            <person name="Lipzen A."/>
            <person name="Mereny Z."/>
            <person name="Hegedus B."/>
            <person name="Baldrian P."/>
            <person name="Stursova M."/>
            <person name="Weitz H."/>
            <person name="Taylor A."/>
            <person name="Grigoriev I.V."/>
            <person name="Nagy L.G."/>
            <person name="Martin F."/>
            <person name="Kauserud H."/>
        </authorList>
    </citation>
    <scope>NUCLEOTIDE SEQUENCE</scope>
    <source>
        <strain evidence="2">CBHHK067</strain>
    </source>
</reference>
<feature type="compositionally biased region" description="Basic and acidic residues" evidence="1">
    <location>
        <begin position="139"/>
        <end position="151"/>
    </location>
</feature>
<feature type="region of interest" description="Disordered" evidence="1">
    <location>
        <begin position="91"/>
        <end position="117"/>
    </location>
</feature>
<protein>
    <submittedName>
        <fullName evidence="2">Uncharacterized protein</fullName>
    </submittedName>
</protein>
<evidence type="ECO:0000256" key="1">
    <source>
        <dbReference type="SAM" id="MobiDB-lite"/>
    </source>
</evidence>
<evidence type="ECO:0000313" key="2">
    <source>
        <dbReference type="EMBL" id="KAJ7624171.1"/>
    </source>
</evidence>
<evidence type="ECO:0000313" key="3">
    <source>
        <dbReference type="Proteomes" id="UP001221757"/>
    </source>
</evidence>
<comment type="caution">
    <text evidence="2">The sequence shown here is derived from an EMBL/GenBank/DDBJ whole genome shotgun (WGS) entry which is preliminary data.</text>
</comment>
<organism evidence="2 3">
    <name type="scientific">Mycena rosella</name>
    <name type="common">Pink bonnet</name>
    <name type="synonym">Agaricus rosellus</name>
    <dbReference type="NCBI Taxonomy" id="1033263"/>
    <lineage>
        <taxon>Eukaryota</taxon>
        <taxon>Fungi</taxon>
        <taxon>Dikarya</taxon>
        <taxon>Basidiomycota</taxon>
        <taxon>Agaricomycotina</taxon>
        <taxon>Agaricomycetes</taxon>
        <taxon>Agaricomycetidae</taxon>
        <taxon>Agaricales</taxon>
        <taxon>Marasmiineae</taxon>
        <taxon>Mycenaceae</taxon>
        <taxon>Mycena</taxon>
    </lineage>
</organism>
<proteinExistence type="predicted"/>
<gene>
    <name evidence="2" type="ORF">B0H17DRAFT_1218941</name>
</gene>
<dbReference type="EMBL" id="JARKIE010000617">
    <property type="protein sequence ID" value="KAJ7624171.1"/>
    <property type="molecule type" value="Genomic_DNA"/>
</dbReference>
<dbReference type="Proteomes" id="UP001221757">
    <property type="component" value="Unassembled WGS sequence"/>
</dbReference>
<keyword evidence="3" id="KW-1185">Reference proteome</keyword>
<name>A0AAD7BKW0_MYCRO</name>
<feature type="region of interest" description="Disordered" evidence="1">
    <location>
        <begin position="139"/>
        <end position="159"/>
    </location>
</feature>
<sequence>MPFPELAHVATTKGEEAAVPKLNEHQRSWILDIGVCDVDLPSLEGKPTSDFYDRVKNDAFDAKAFQHKVQPQDREEEACVPALVATWKLKHKKQTSATADDGGTSDEEEDEGGHGALLRGYSKAGWQLAIQKVISNKQTAERTKLKTKQDNAQESTPEAPALAKLLGLAAYTGRDKFREDQHDAIHEYSKGLPGAMNPGAKFRMAERLLWAKEDQASWEVAATADEDVDWVERQKLVASGFKHMVDSLHASRKFRPFVATMLMAWLSEEGQVHFEWVEAVPEDIRVRQLFEKQYEQVVKDSVNGMYAWATKPLKEYAAAQAAFGSQEIPWAAIASAPDKYYDATQLPLRFLATGLAGFTWAQWYELANTLMSVAGSTPVASFHSDAASFASCLAAGAYSNAGSLSNTAATSYANPGSLSNAAVASYANPGSLSNIAAAVYANPGSLSDAAFTAAAASSCRRR</sequence>